<dbReference type="Proteomes" id="UP001515641">
    <property type="component" value="Unassembled WGS sequence"/>
</dbReference>
<organism evidence="1 2">
    <name type="scientific">Chromobacterium fluminis</name>
    <dbReference type="NCBI Taxonomy" id="3044269"/>
    <lineage>
        <taxon>Bacteria</taxon>
        <taxon>Pseudomonadati</taxon>
        <taxon>Pseudomonadota</taxon>
        <taxon>Betaproteobacteria</taxon>
        <taxon>Neisseriales</taxon>
        <taxon>Chromobacteriaceae</taxon>
        <taxon>Chromobacterium</taxon>
    </lineage>
</organism>
<sequence>MPSTVSSRSHYTPSLSTLLLQLKNLRQQNTSLHPIDPLLHQLDEYCEHFDHSLHLLNLEFNQVSTALTTLVTMLEQPNLGTLECEQVYCLLEPFAHRLQQTTMQIQELA</sequence>
<gene>
    <name evidence="1" type="ORF">HA052_06750</name>
</gene>
<dbReference type="RefSeq" id="WP_166451312.1">
    <property type="nucleotide sequence ID" value="NZ_JAAOMA010000006.1"/>
</dbReference>
<proteinExistence type="predicted"/>
<comment type="caution">
    <text evidence="1">The sequence shown here is derived from an EMBL/GenBank/DDBJ whole genome shotgun (WGS) entry which is preliminary data.</text>
</comment>
<reference evidence="1 2" key="1">
    <citation type="submission" date="2020-03" db="EMBL/GenBank/DDBJ databases">
        <title>Draft genome sequence of environmentally isolated cultures.</title>
        <authorList>
            <person name="Wilson H.S."/>
            <person name="De Leon M.E."/>
        </authorList>
    </citation>
    <scope>NUCLEOTIDE SEQUENCE [LARGE SCALE GENOMIC DNA]</scope>
    <source>
        <strain evidence="1 2">HSC-31F16</strain>
    </source>
</reference>
<evidence type="ECO:0000313" key="1">
    <source>
        <dbReference type="EMBL" id="NHR04893.1"/>
    </source>
</evidence>
<name>A0ABX0L762_9NEIS</name>
<dbReference type="EMBL" id="JAAOMA010000006">
    <property type="protein sequence ID" value="NHR04893.1"/>
    <property type="molecule type" value="Genomic_DNA"/>
</dbReference>
<evidence type="ECO:0000313" key="2">
    <source>
        <dbReference type="Proteomes" id="UP001515641"/>
    </source>
</evidence>
<accession>A0ABX0L762</accession>
<protein>
    <recommendedName>
        <fullName evidence="3">DUF1484 domain-containing protein</fullName>
    </recommendedName>
</protein>
<keyword evidence="2" id="KW-1185">Reference proteome</keyword>
<evidence type="ECO:0008006" key="3">
    <source>
        <dbReference type="Google" id="ProtNLM"/>
    </source>
</evidence>